<keyword evidence="3" id="KW-1185">Reference proteome</keyword>
<dbReference type="Proteomes" id="UP000245380">
    <property type="component" value="Unassembled WGS sequence"/>
</dbReference>
<reference evidence="2 3" key="1">
    <citation type="submission" date="2016-11" db="EMBL/GenBank/DDBJ databases">
        <title>Comparative genomics of Acidibacillus ferroxidans species.</title>
        <authorList>
            <person name="Oliveira G."/>
            <person name="Nunes G."/>
            <person name="Oliveira R."/>
            <person name="Araujo F."/>
            <person name="Salim A."/>
            <person name="Scholte L."/>
            <person name="Morais D."/>
            <person name="Nancucheo I."/>
            <person name="Johnson D.B."/>
            <person name="Grail B."/>
            <person name="Bittencourt J."/>
            <person name="Valadares R."/>
        </authorList>
    </citation>
    <scope>NUCLEOTIDE SEQUENCE [LARGE SCALE GENOMIC DNA]</scope>
    <source>
        <strain evidence="2 3">Y002</strain>
    </source>
</reference>
<accession>A0A2U3D7B4</accession>
<evidence type="ECO:0000313" key="2">
    <source>
        <dbReference type="EMBL" id="PWI57167.1"/>
    </source>
</evidence>
<feature type="compositionally biased region" description="Polar residues" evidence="1">
    <location>
        <begin position="1"/>
        <end position="13"/>
    </location>
</feature>
<proteinExistence type="predicted"/>
<name>A0A2U3D7B4_SULT2</name>
<dbReference type="AlphaFoldDB" id="A0A2U3D7B4"/>
<dbReference type="OrthoDB" id="2990549at2"/>
<evidence type="ECO:0000256" key="1">
    <source>
        <dbReference type="SAM" id="MobiDB-lite"/>
    </source>
</evidence>
<evidence type="ECO:0000313" key="3">
    <source>
        <dbReference type="Proteomes" id="UP000245380"/>
    </source>
</evidence>
<protein>
    <submittedName>
        <fullName evidence="2">Uncharacterized protein</fullName>
    </submittedName>
</protein>
<dbReference type="RefSeq" id="WP_109431027.1">
    <property type="nucleotide sequence ID" value="NZ_MPDK01000017.1"/>
</dbReference>
<dbReference type="EMBL" id="MPDK01000017">
    <property type="protein sequence ID" value="PWI57167.1"/>
    <property type="molecule type" value="Genomic_DNA"/>
</dbReference>
<gene>
    <name evidence="2" type="ORF">BM613_09855</name>
</gene>
<organism evidence="2 3">
    <name type="scientific">Sulfoacidibacillus thermotolerans</name>
    <name type="common">Acidibacillus sulfuroxidans</name>
    <dbReference type="NCBI Taxonomy" id="1765684"/>
    <lineage>
        <taxon>Bacteria</taxon>
        <taxon>Bacillati</taxon>
        <taxon>Bacillota</taxon>
        <taxon>Bacilli</taxon>
        <taxon>Bacillales</taxon>
        <taxon>Alicyclobacillaceae</taxon>
        <taxon>Sulfoacidibacillus</taxon>
    </lineage>
</organism>
<feature type="region of interest" description="Disordered" evidence="1">
    <location>
        <begin position="1"/>
        <end position="22"/>
    </location>
</feature>
<comment type="caution">
    <text evidence="2">The sequence shown here is derived from an EMBL/GenBank/DDBJ whole genome shotgun (WGS) entry which is preliminary data.</text>
</comment>
<sequence length="62" mass="7162">MTDHGLQNDQSEQVLGIDPQNIHRANELPSALRVEKTKQVNFEAIRSRQAEDFIIHPGRQKR</sequence>